<evidence type="ECO:0000259" key="6">
    <source>
        <dbReference type="PROSITE" id="PS50893"/>
    </source>
</evidence>
<evidence type="ECO:0000256" key="2">
    <source>
        <dbReference type="ARBA" id="ARBA00022741"/>
    </source>
</evidence>
<keyword evidence="4" id="KW-1278">Translocase</keyword>
<dbReference type="GO" id="GO:0016887">
    <property type="term" value="F:ATP hydrolysis activity"/>
    <property type="evidence" value="ECO:0007669"/>
    <property type="project" value="InterPro"/>
</dbReference>
<evidence type="ECO:0000256" key="5">
    <source>
        <dbReference type="ARBA" id="ARBA00037066"/>
    </source>
</evidence>
<dbReference type="GO" id="GO:0005524">
    <property type="term" value="F:ATP binding"/>
    <property type="evidence" value="ECO:0007669"/>
    <property type="project" value="UniProtKB-KW"/>
</dbReference>
<protein>
    <recommendedName>
        <fullName evidence="6">ABC transporter domain-containing protein</fullName>
    </recommendedName>
</protein>
<dbReference type="InterPro" id="IPR003593">
    <property type="entry name" value="AAA+_ATPase"/>
</dbReference>
<sequence>MNPAIEIKNLTCSYGNNSVLRDISFLVPKGDFYVIIGPNGSGKTTLLKTMSASIRYQQGAIEIQGRPLENYTKRSLARTVALVPQHIPLDFPFTVMELVLMGRSPHLGILGFPQKEDIEIARQALSFTGVGQLAERKLDQLSGGERQLVFIARAICQQPQVIFLDEPTASLDLSHQTRIMDLMEDLKTTKAITIVMVSHDLNLAAMYGDNLLLLKAGEVVRQGRPMDVLSFKVLEETYGCPLLVDQGGLGGFPRVTPVPGRFISRSLGQKEREVEK</sequence>
<comment type="function">
    <text evidence="5">Part of the ABC transporter complex HmuTUV involved in hemin import. Responsible for energy coupling to the transport system.</text>
</comment>
<dbReference type="SMART" id="SM00382">
    <property type="entry name" value="AAA"/>
    <property type="match status" value="1"/>
</dbReference>
<dbReference type="InterPro" id="IPR027417">
    <property type="entry name" value="P-loop_NTPase"/>
</dbReference>
<evidence type="ECO:0000256" key="3">
    <source>
        <dbReference type="ARBA" id="ARBA00022840"/>
    </source>
</evidence>
<keyword evidence="1" id="KW-0813">Transport</keyword>
<dbReference type="PROSITE" id="PS00211">
    <property type="entry name" value="ABC_TRANSPORTER_1"/>
    <property type="match status" value="1"/>
</dbReference>
<dbReference type="PROSITE" id="PS50893">
    <property type="entry name" value="ABC_TRANSPORTER_2"/>
    <property type="match status" value="1"/>
</dbReference>
<dbReference type="InterPro" id="IPR003439">
    <property type="entry name" value="ABC_transporter-like_ATP-bd"/>
</dbReference>
<name>A0A445MQM1_9BACT</name>
<dbReference type="CDD" id="cd03214">
    <property type="entry name" value="ABC_Iron-Siderophores_B12_Hemin"/>
    <property type="match status" value="1"/>
</dbReference>
<evidence type="ECO:0000256" key="4">
    <source>
        <dbReference type="ARBA" id="ARBA00022967"/>
    </source>
</evidence>
<dbReference type="Gene3D" id="3.40.50.300">
    <property type="entry name" value="P-loop containing nucleotide triphosphate hydrolases"/>
    <property type="match status" value="1"/>
</dbReference>
<reference evidence="7" key="1">
    <citation type="submission" date="2018-01" db="EMBL/GenBank/DDBJ databases">
        <authorList>
            <person name="Regsiter A."/>
            <person name="William W."/>
        </authorList>
    </citation>
    <scope>NUCLEOTIDE SEQUENCE</scope>
    <source>
        <strain evidence="7">TRIP AH-1</strain>
    </source>
</reference>
<dbReference type="PANTHER" id="PTHR42794:SF1">
    <property type="entry name" value="HEMIN IMPORT ATP-BINDING PROTEIN HMUV"/>
    <property type="match status" value="1"/>
</dbReference>
<feature type="domain" description="ABC transporter" evidence="6">
    <location>
        <begin position="5"/>
        <end position="241"/>
    </location>
</feature>
<gene>
    <name evidence="7" type="ORF">PITCH_A1010011</name>
</gene>
<keyword evidence="2" id="KW-0547">Nucleotide-binding</keyword>
<proteinExistence type="predicted"/>
<organism evidence="7">
    <name type="scientific">uncultured Desulfobacterium sp</name>
    <dbReference type="NCBI Taxonomy" id="201089"/>
    <lineage>
        <taxon>Bacteria</taxon>
        <taxon>Pseudomonadati</taxon>
        <taxon>Thermodesulfobacteriota</taxon>
        <taxon>Desulfobacteria</taxon>
        <taxon>Desulfobacterales</taxon>
        <taxon>Desulfobacteriaceae</taxon>
        <taxon>Desulfobacterium</taxon>
        <taxon>environmental samples</taxon>
    </lineage>
</organism>
<dbReference type="PANTHER" id="PTHR42794">
    <property type="entry name" value="HEMIN IMPORT ATP-BINDING PROTEIN HMUV"/>
    <property type="match status" value="1"/>
</dbReference>
<evidence type="ECO:0000313" key="7">
    <source>
        <dbReference type="EMBL" id="SPD71741.1"/>
    </source>
</evidence>
<accession>A0A445MQM1</accession>
<dbReference type="EMBL" id="OJIN01000004">
    <property type="protein sequence ID" value="SPD71741.1"/>
    <property type="molecule type" value="Genomic_DNA"/>
</dbReference>
<dbReference type="SUPFAM" id="SSF52540">
    <property type="entry name" value="P-loop containing nucleoside triphosphate hydrolases"/>
    <property type="match status" value="1"/>
</dbReference>
<dbReference type="InterPro" id="IPR017871">
    <property type="entry name" value="ABC_transporter-like_CS"/>
</dbReference>
<evidence type="ECO:0000256" key="1">
    <source>
        <dbReference type="ARBA" id="ARBA00022448"/>
    </source>
</evidence>
<dbReference type="Pfam" id="PF00005">
    <property type="entry name" value="ABC_tran"/>
    <property type="match status" value="1"/>
</dbReference>
<dbReference type="FunFam" id="3.40.50.300:FF:000134">
    <property type="entry name" value="Iron-enterobactin ABC transporter ATP-binding protein"/>
    <property type="match status" value="1"/>
</dbReference>
<dbReference type="AlphaFoldDB" id="A0A445MQM1"/>
<keyword evidence="3" id="KW-0067">ATP-binding</keyword>